<dbReference type="Pfam" id="PF13717">
    <property type="entry name" value="Zn_ribbon_4"/>
    <property type="match status" value="1"/>
</dbReference>
<dbReference type="EMBL" id="LAZR01049843">
    <property type="protein sequence ID" value="KKK88694.1"/>
    <property type="molecule type" value="Genomic_DNA"/>
</dbReference>
<dbReference type="AlphaFoldDB" id="A0A0F9BDF6"/>
<name>A0A0F9BDF6_9ZZZZ</name>
<evidence type="ECO:0000256" key="1">
    <source>
        <dbReference type="SAM" id="MobiDB-lite"/>
    </source>
</evidence>
<protein>
    <recommendedName>
        <fullName evidence="2">Zinc finger/thioredoxin putative domain-containing protein</fullName>
    </recommendedName>
</protein>
<accession>A0A0F9BDF6</accession>
<evidence type="ECO:0000313" key="3">
    <source>
        <dbReference type="EMBL" id="KKK88694.1"/>
    </source>
</evidence>
<sequence>MVVGCPKCKVQLKVADEKIKPEGLKIKCPKCSTVLMVRKPAAAPAAPTAPAAAPAPSGKLAPEAPQPIEAQAKE</sequence>
<feature type="non-terminal residue" evidence="3">
    <location>
        <position position="74"/>
    </location>
</feature>
<feature type="domain" description="Zinc finger/thioredoxin putative" evidence="2">
    <location>
        <begin position="1"/>
        <end position="34"/>
    </location>
</feature>
<dbReference type="NCBIfam" id="TIGR02098">
    <property type="entry name" value="MJ0042_CXXC"/>
    <property type="match status" value="1"/>
</dbReference>
<evidence type="ECO:0000259" key="2">
    <source>
        <dbReference type="Pfam" id="PF13717"/>
    </source>
</evidence>
<organism evidence="3">
    <name type="scientific">marine sediment metagenome</name>
    <dbReference type="NCBI Taxonomy" id="412755"/>
    <lineage>
        <taxon>unclassified sequences</taxon>
        <taxon>metagenomes</taxon>
        <taxon>ecological metagenomes</taxon>
    </lineage>
</organism>
<comment type="caution">
    <text evidence="3">The sequence shown here is derived from an EMBL/GenBank/DDBJ whole genome shotgun (WGS) entry which is preliminary data.</text>
</comment>
<gene>
    <name evidence="3" type="ORF">LCGC14_2740560</name>
</gene>
<proteinExistence type="predicted"/>
<feature type="region of interest" description="Disordered" evidence="1">
    <location>
        <begin position="42"/>
        <end position="74"/>
    </location>
</feature>
<dbReference type="InterPro" id="IPR011723">
    <property type="entry name" value="Znf/thioredoxin_put"/>
</dbReference>
<reference evidence="3" key="1">
    <citation type="journal article" date="2015" name="Nature">
        <title>Complex archaea that bridge the gap between prokaryotes and eukaryotes.</title>
        <authorList>
            <person name="Spang A."/>
            <person name="Saw J.H."/>
            <person name="Jorgensen S.L."/>
            <person name="Zaremba-Niedzwiedzka K."/>
            <person name="Martijn J."/>
            <person name="Lind A.E."/>
            <person name="van Eijk R."/>
            <person name="Schleper C."/>
            <person name="Guy L."/>
            <person name="Ettema T.J."/>
        </authorList>
    </citation>
    <scope>NUCLEOTIDE SEQUENCE</scope>
</reference>